<evidence type="ECO:0000256" key="4">
    <source>
        <dbReference type="ARBA" id="ARBA00022692"/>
    </source>
</evidence>
<evidence type="ECO:0000256" key="10">
    <source>
        <dbReference type="RuleBase" id="RU004181"/>
    </source>
</evidence>
<protein>
    <recommendedName>
        <fullName evidence="9">Lipoprotein signal peptidase</fullName>
        <ecNumber evidence="9">3.4.23.36</ecNumber>
    </recommendedName>
    <alternativeName>
        <fullName evidence="9">Prolipoprotein signal peptidase</fullName>
    </alternativeName>
    <alternativeName>
        <fullName evidence="9">Signal peptidase II</fullName>
        <shortName evidence="9">SPase II</shortName>
    </alternativeName>
</protein>
<keyword evidence="3 9" id="KW-0645">Protease</keyword>
<keyword evidence="4 9" id="KW-0812">Transmembrane</keyword>
<keyword evidence="2 9" id="KW-1003">Cell membrane</keyword>
<accession>A0A087ART0</accession>
<feature type="active site" evidence="9">
    <location>
        <position position="130"/>
    </location>
</feature>
<dbReference type="GO" id="GO:0005886">
    <property type="term" value="C:plasma membrane"/>
    <property type="evidence" value="ECO:0007669"/>
    <property type="project" value="UniProtKB-SubCell"/>
</dbReference>
<comment type="function">
    <text evidence="9">This protein specifically catalyzes the removal of signal peptides from prolipoproteins.</text>
</comment>
<dbReference type="STRING" id="1688.BCUN_1690"/>
<dbReference type="InterPro" id="IPR001872">
    <property type="entry name" value="Peptidase_A8"/>
</dbReference>
<evidence type="ECO:0000256" key="8">
    <source>
        <dbReference type="ARBA" id="ARBA00023136"/>
    </source>
</evidence>
<evidence type="ECO:0000256" key="3">
    <source>
        <dbReference type="ARBA" id="ARBA00022670"/>
    </source>
</evidence>
<keyword evidence="8 9" id="KW-0472">Membrane</keyword>
<evidence type="ECO:0000313" key="12">
    <source>
        <dbReference type="Proteomes" id="UP000029067"/>
    </source>
</evidence>
<evidence type="ECO:0000256" key="2">
    <source>
        <dbReference type="ARBA" id="ARBA00022475"/>
    </source>
</evidence>
<comment type="catalytic activity">
    <reaction evidence="9">
        <text>Release of signal peptides from bacterial membrane prolipoproteins. Hydrolyzes -Xaa-Yaa-Zaa-|-(S,diacylglyceryl)Cys-, in which Xaa is hydrophobic (preferably Leu), and Yaa (Ala or Ser) and Zaa (Gly or Ala) have small, neutral side chains.</text>
        <dbReference type="EC" id="3.4.23.36"/>
    </reaction>
</comment>
<keyword evidence="7 9" id="KW-1133">Transmembrane helix</keyword>
<evidence type="ECO:0000313" key="11">
    <source>
        <dbReference type="EMBL" id="KFI61480.1"/>
    </source>
</evidence>
<evidence type="ECO:0000256" key="5">
    <source>
        <dbReference type="ARBA" id="ARBA00022750"/>
    </source>
</evidence>
<reference evidence="11 12" key="1">
    <citation type="submission" date="2014-03" db="EMBL/GenBank/DDBJ databases">
        <title>Genomics of Bifidobacteria.</title>
        <authorList>
            <person name="Ventura M."/>
            <person name="Milani C."/>
            <person name="Lugli G.A."/>
        </authorList>
    </citation>
    <scope>NUCLEOTIDE SEQUENCE [LARGE SCALE GENOMIC DNA]</scope>
    <source>
        <strain evidence="11 12">LMG 10738</strain>
    </source>
</reference>
<comment type="caution">
    <text evidence="11">The sequence shown here is derived from an EMBL/GenBank/DDBJ whole genome shotgun (WGS) entry which is preliminary data.</text>
</comment>
<proteinExistence type="inferred from homology"/>
<dbReference type="NCBIfam" id="TIGR00077">
    <property type="entry name" value="lspA"/>
    <property type="match status" value="1"/>
</dbReference>
<gene>
    <name evidence="9" type="primary">lspA</name>
    <name evidence="11" type="ORF">BCUN_1690</name>
</gene>
<evidence type="ECO:0000256" key="7">
    <source>
        <dbReference type="ARBA" id="ARBA00022989"/>
    </source>
</evidence>
<keyword evidence="11" id="KW-0449">Lipoprotein</keyword>
<sequence>MNQLDSKAGRPRTRVAVFACIVIAALALDQLTKWMAETYLPARGSLTVIPGVLSLTLVHNPGASLGLGSNMTWLISLLACVACVVLLALAWRTTSMAWTVCLALAFTGALGNLIDRVVHADGFLNGKVVDFLDYGWSVGNVADVYLMVAAVGIIVLVLCNVPFRARPDEPGPGDTTDATTGRRTA</sequence>
<comment type="subcellular location">
    <subcellularLocation>
        <location evidence="9">Cell membrane</location>
        <topology evidence="9">Multi-pass membrane protein</topology>
    </subcellularLocation>
</comment>
<keyword evidence="5 9" id="KW-0064">Aspartyl protease</keyword>
<dbReference type="Proteomes" id="UP000029067">
    <property type="component" value="Unassembled WGS sequence"/>
</dbReference>
<dbReference type="GO" id="GO:0006508">
    <property type="term" value="P:proteolysis"/>
    <property type="evidence" value="ECO:0007669"/>
    <property type="project" value="UniProtKB-KW"/>
</dbReference>
<dbReference type="PANTHER" id="PTHR33695:SF1">
    <property type="entry name" value="LIPOPROTEIN SIGNAL PEPTIDASE"/>
    <property type="match status" value="1"/>
</dbReference>
<dbReference type="eggNOG" id="COG0597">
    <property type="taxonomic scope" value="Bacteria"/>
</dbReference>
<keyword evidence="12" id="KW-1185">Reference proteome</keyword>
<evidence type="ECO:0000256" key="1">
    <source>
        <dbReference type="ARBA" id="ARBA00006139"/>
    </source>
</evidence>
<comment type="similarity">
    <text evidence="1 9 10">Belongs to the peptidase A8 family.</text>
</comment>
<dbReference type="AlphaFoldDB" id="A0A087ART0"/>
<dbReference type="EC" id="3.4.23.36" evidence="9"/>
<feature type="active site" evidence="9">
    <location>
        <position position="143"/>
    </location>
</feature>
<feature type="transmembrane region" description="Helical" evidence="9">
    <location>
        <begin position="71"/>
        <end position="89"/>
    </location>
</feature>
<dbReference type="Pfam" id="PF01252">
    <property type="entry name" value="Peptidase_A8"/>
    <property type="match status" value="1"/>
</dbReference>
<dbReference type="EMBL" id="JGYV01000015">
    <property type="protein sequence ID" value="KFI61480.1"/>
    <property type="molecule type" value="Genomic_DNA"/>
</dbReference>
<keyword evidence="6 9" id="KW-0378">Hydrolase</keyword>
<name>A0A087ART0_9BIFI</name>
<evidence type="ECO:0000256" key="6">
    <source>
        <dbReference type="ARBA" id="ARBA00022801"/>
    </source>
</evidence>
<dbReference type="UniPathway" id="UPA00665"/>
<dbReference type="HAMAP" id="MF_00161">
    <property type="entry name" value="LspA"/>
    <property type="match status" value="1"/>
</dbReference>
<feature type="transmembrane region" description="Helical" evidence="9">
    <location>
        <begin position="96"/>
        <end position="114"/>
    </location>
</feature>
<dbReference type="GO" id="GO:0004190">
    <property type="term" value="F:aspartic-type endopeptidase activity"/>
    <property type="evidence" value="ECO:0007669"/>
    <property type="project" value="UniProtKB-UniRule"/>
</dbReference>
<feature type="transmembrane region" description="Helical" evidence="9">
    <location>
        <begin position="134"/>
        <end position="159"/>
    </location>
</feature>
<organism evidence="11 12">
    <name type="scientific">Bifidobacterium cuniculi</name>
    <dbReference type="NCBI Taxonomy" id="1688"/>
    <lineage>
        <taxon>Bacteria</taxon>
        <taxon>Bacillati</taxon>
        <taxon>Actinomycetota</taxon>
        <taxon>Actinomycetes</taxon>
        <taxon>Bifidobacteriales</taxon>
        <taxon>Bifidobacteriaceae</taxon>
        <taxon>Bifidobacterium</taxon>
    </lineage>
</organism>
<comment type="pathway">
    <text evidence="9">Protein modification; lipoprotein biosynthesis (signal peptide cleavage).</text>
</comment>
<dbReference type="PANTHER" id="PTHR33695">
    <property type="entry name" value="LIPOPROTEIN SIGNAL PEPTIDASE"/>
    <property type="match status" value="1"/>
</dbReference>
<feature type="transmembrane region" description="Helical" evidence="9">
    <location>
        <begin position="12"/>
        <end position="28"/>
    </location>
</feature>
<dbReference type="PRINTS" id="PR00781">
    <property type="entry name" value="LIPOSIGPTASE"/>
</dbReference>
<evidence type="ECO:0000256" key="9">
    <source>
        <dbReference type="HAMAP-Rule" id="MF_00161"/>
    </source>
</evidence>
<dbReference type="NCBIfam" id="NF011353">
    <property type="entry name" value="PRK14771.1"/>
    <property type="match status" value="1"/>
</dbReference>